<accession>A0AAN8FCB8</accession>
<keyword evidence="2" id="KW-1185">Reference proteome</keyword>
<sequence>RCCIRELGTSLEFYYIESGNNPADIATRPLTKEPFSCSDWLSGPRWFNLKEANWPMESPSSPATETYDESQEGIDATPICAPTVKTLPQRRNSIIDLSRFRHYSQALRALTRAMKTLSQWIARVNAVNNRSIALTSLQHFSPDSELTSDEMKAAEHIILHEQTNDINIEELRAKHKDKNLFYDENHLIRAHCV</sequence>
<reference evidence="1 2" key="1">
    <citation type="submission" date="2019-10" db="EMBL/GenBank/DDBJ databases">
        <title>Assembly and Annotation for the nematode Trichostrongylus colubriformis.</title>
        <authorList>
            <person name="Martin J."/>
        </authorList>
    </citation>
    <scope>NUCLEOTIDE SEQUENCE [LARGE SCALE GENOMIC DNA]</scope>
    <source>
        <strain evidence="1">G859</strain>
        <tissue evidence="1">Whole worm</tissue>
    </source>
</reference>
<evidence type="ECO:0000313" key="2">
    <source>
        <dbReference type="Proteomes" id="UP001331761"/>
    </source>
</evidence>
<evidence type="ECO:0000313" key="1">
    <source>
        <dbReference type="EMBL" id="KAK5976117.1"/>
    </source>
</evidence>
<protein>
    <submittedName>
        <fullName evidence="1">Uncharacterized protein</fullName>
    </submittedName>
</protein>
<dbReference type="EMBL" id="WIXE01012189">
    <property type="protein sequence ID" value="KAK5976117.1"/>
    <property type="molecule type" value="Genomic_DNA"/>
</dbReference>
<proteinExistence type="predicted"/>
<organism evidence="1 2">
    <name type="scientific">Trichostrongylus colubriformis</name>
    <name type="common">Black scour worm</name>
    <dbReference type="NCBI Taxonomy" id="6319"/>
    <lineage>
        <taxon>Eukaryota</taxon>
        <taxon>Metazoa</taxon>
        <taxon>Ecdysozoa</taxon>
        <taxon>Nematoda</taxon>
        <taxon>Chromadorea</taxon>
        <taxon>Rhabditida</taxon>
        <taxon>Rhabditina</taxon>
        <taxon>Rhabditomorpha</taxon>
        <taxon>Strongyloidea</taxon>
        <taxon>Trichostrongylidae</taxon>
        <taxon>Trichostrongylus</taxon>
    </lineage>
</organism>
<dbReference type="Proteomes" id="UP001331761">
    <property type="component" value="Unassembled WGS sequence"/>
</dbReference>
<dbReference type="AlphaFoldDB" id="A0AAN8FCB8"/>
<name>A0AAN8FCB8_TRICO</name>
<gene>
    <name evidence="1" type="ORF">GCK32_022799</name>
</gene>
<comment type="caution">
    <text evidence="1">The sequence shown here is derived from an EMBL/GenBank/DDBJ whole genome shotgun (WGS) entry which is preliminary data.</text>
</comment>
<feature type="non-terminal residue" evidence="1">
    <location>
        <position position="1"/>
    </location>
</feature>